<evidence type="ECO:0000259" key="3">
    <source>
        <dbReference type="Pfam" id="PF13556"/>
    </source>
</evidence>
<name>A0ABP5IIH5_9ACTN</name>
<evidence type="ECO:0000256" key="1">
    <source>
        <dbReference type="ARBA" id="ARBA00006754"/>
    </source>
</evidence>
<evidence type="ECO:0000259" key="2">
    <source>
        <dbReference type="Pfam" id="PF07905"/>
    </source>
</evidence>
<keyword evidence="6" id="KW-1185">Reference proteome</keyword>
<dbReference type="Proteomes" id="UP001501161">
    <property type="component" value="Unassembled WGS sequence"/>
</dbReference>
<feature type="domain" description="CdaR GGDEF-like" evidence="4">
    <location>
        <begin position="297"/>
        <end position="416"/>
    </location>
</feature>
<dbReference type="InterPro" id="IPR042070">
    <property type="entry name" value="PucR_C-HTH_sf"/>
</dbReference>
<dbReference type="InterPro" id="IPR012914">
    <property type="entry name" value="PucR_dom"/>
</dbReference>
<dbReference type="Pfam" id="PF07905">
    <property type="entry name" value="PucR"/>
    <property type="match status" value="1"/>
</dbReference>
<organism evidence="5 6">
    <name type="scientific">Nocardioides furvisabuli</name>
    <dbReference type="NCBI Taxonomy" id="375542"/>
    <lineage>
        <taxon>Bacteria</taxon>
        <taxon>Bacillati</taxon>
        <taxon>Actinomycetota</taxon>
        <taxon>Actinomycetes</taxon>
        <taxon>Propionibacteriales</taxon>
        <taxon>Nocardioidaceae</taxon>
        <taxon>Nocardioides</taxon>
    </lineage>
</organism>
<feature type="domain" description="PucR C-terminal helix-turn-helix" evidence="3">
    <location>
        <begin position="473"/>
        <end position="531"/>
    </location>
</feature>
<dbReference type="PANTHER" id="PTHR33744:SF1">
    <property type="entry name" value="DNA-BINDING TRANSCRIPTIONAL ACTIVATOR ADER"/>
    <property type="match status" value="1"/>
</dbReference>
<evidence type="ECO:0000313" key="5">
    <source>
        <dbReference type="EMBL" id="GAA2101151.1"/>
    </source>
</evidence>
<dbReference type="PANTHER" id="PTHR33744">
    <property type="entry name" value="CARBOHYDRATE DIACID REGULATOR"/>
    <property type="match status" value="1"/>
</dbReference>
<dbReference type="Pfam" id="PF13556">
    <property type="entry name" value="HTH_30"/>
    <property type="match status" value="1"/>
</dbReference>
<reference evidence="6" key="1">
    <citation type="journal article" date="2019" name="Int. J. Syst. Evol. Microbiol.">
        <title>The Global Catalogue of Microorganisms (GCM) 10K type strain sequencing project: providing services to taxonomists for standard genome sequencing and annotation.</title>
        <authorList>
            <consortium name="The Broad Institute Genomics Platform"/>
            <consortium name="The Broad Institute Genome Sequencing Center for Infectious Disease"/>
            <person name="Wu L."/>
            <person name="Ma J."/>
        </authorList>
    </citation>
    <scope>NUCLEOTIDE SEQUENCE [LARGE SCALE GENOMIC DNA]</scope>
    <source>
        <strain evidence="6">JCM 13813</strain>
    </source>
</reference>
<dbReference type="Pfam" id="PF17853">
    <property type="entry name" value="GGDEF_2"/>
    <property type="match status" value="1"/>
</dbReference>
<dbReference type="InterPro" id="IPR041522">
    <property type="entry name" value="CdaR_GGDEF"/>
</dbReference>
<gene>
    <name evidence="5" type="ORF">GCM10009726_11410</name>
</gene>
<evidence type="ECO:0000313" key="6">
    <source>
        <dbReference type="Proteomes" id="UP001501161"/>
    </source>
</evidence>
<protein>
    <submittedName>
        <fullName evidence="5">PucR family transcriptional regulator</fullName>
    </submittedName>
</protein>
<dbReference type="Gene3D" id="1.10.10.2840">
    <property type="entry name" value="PucR C-terminal helix-turn-helix domain"/>
    <property type="match status" value="1"/>
</dbReference>
<feature type="domain" description="Purine catabolism PurC-like" evidence="2">
    <location>
        <begin position="16"/>
        <end position="139"/>
    </location>
</feature>
<dbReference type="InterPro" id="IPR025736">
    <property type="entry name" value="PucR_C-HTH_dom"/>
</dbReference>
<accession>A0ABP5IIH5</accession>
<evidence type="ECO:0000259" key="4">
    <source>
        <dbReference type="Pfam" id="PF17853"/>
    </source>
</evidence>
<proteinExistence type="inferred from homology"/>
<comment type="similarity">
    <text evidence="1">Belongs to the CdaR family.</text>
</comment>
<dbReference type="InterPro" id="IPR051448">
    <property type="entry name" value="CdaR-like_regulators"/>
</dbReference>
<sequence>MEVWDTRAMSQLTVAEALQLPAFRRAEPVVEAGEDGLTRPIRWAHATEQRDVVPLLRPGDLVLTMGTGLPDDADEDGWRRFAADLAEAESSGLVVELGRRWRDTVPPALVAACREQSVPLVVLTHETRFAALTQAIGERVVDVQLDELVEAQRVHETFTELSFAQAGPADILDAVCRLTGGPVVLENAEHRPLDFLTGAAPSAGFLDNWQARSSRVSIARRTGWDERLGWLVTRLGSDDRDWGRLVIASPQRPSQRLVAVAERAAAALALHRLHDRDRDNVVRRVHLELVQGLRSDPDAPGLLERCEVAGFPTRRRHFLGLVARPPLASRVQDAGEVVSAFVRAAHGLRVPALVCEVDREARVLLSVPATSDPDAAADRIAARVQAFTPLVVAAGRPIDTLDGIDTSLLEAGQVADAVPASDDASPVVHRLADLHVRGLLALLGDDERIRVFAERELRALREADAGPVGRGSLLPALRALLEHPASKTDAAASLHLSRAAFYDRLAKIERVLGMGLDDPEVRLSLHLALLADDLSRSRS</sequence>
<comment type="caution">
    <text evidence="5">The sequence shown here is derived from an EMBL/GenBank/DDBJ whole genome shotgun (WGS) entry which is preliminary data.</text>
</comment>
<dbReference type="EMBL" id="BAAAMQ010000009">
    <property type="protein sequence ID" value="GAA2101151.1"/>
    <property type="molecule type" value="Genomic_DNA"/>
</dbReference>